<evidence type="ECO:0000256" key="1">
    <source>
        <dbReference type="SAM" id="Phobius"/>
    </source>
</evidence>
<accession>A0A1G7NDT9</accession>
<evidence type="ECO:0000313" key="4">
    <source>
        <dbReference type="Proteomes" id="UP000243378"/>
    </source>
</evidence>
<gene>
    <name evidence="3" type="ORF">D16iCDA_04750</name>
    <name evidence="2" type="ORF">SAMN05216381_2252</name>
</gene>
<dbReference type="RefSeq" id="WP_070881824.1">
    <property type="nucleotide sequence ID" value="NZ_CP076114.1"/>
</dbReference>
<protein>
    <submittedName>
        <fullName evidence="2">Uncharacterized protein</fullName>
    </submittedName>
</protein>
<dbReference type="NCBIfam" id="NF041882">
    <property type="entry name" value="PA3371_fam"/>
    <property type="match status" value="1"/>
</dbReference>
<dbReference type="InterPro" id="IPR049711">
    <property type="entry name" value="PA3371-like"/>
</dbReference>
<dbReference type="AlphaFoldDB" id="A0A1G7NDT9"/>
<dbReference type="OrthoDB" id="7031296at2"/>
<reference evidence="3" key="2">
    <citation type="submission" date="2021-05" db="EMBL/GenBank/DDBJ databases">
        <title>Complete genome sequence of Pseudomonas seleniipraecipitans strain D1-6.</title>
        <authorList>
            <person name="Lafi F."/>
            <person name="Eida A."/>
            <person name="Alam I."/>
            <person name="Hert H."/>
            <person name="Saad M."/>
        </authorList>
    </citation>
    <scope>NUCLEOTIDE SEQUENCE</scope>
    <source>
        <strain evidence="3">D1-6</strain>
    </source>
</reference>
<organism evidence="2 4">
    <name type="scientific">Phytopseudomonas seleniipraecipitans</name>
    <dbReference type="NCBI Taxonomy" id="640205"/>
    <lineage>
        <taxon>Bacteria</taxon>
        <taxon>Pseudomonadati</taxon>
        <taxon>Pseudomonadota</taxon>
        <taxon>Gammaproteobacteria</taxon>
        <taxon>Pseudomonadales</taxon>
        <taxon>Pseudomonadaceae</taxon>
        <taxon>Phytopseudomonas</taxon>
    </lineage>
</organism>
<dbReference type="Proteomes" id="UP000243378">
    <property type="component" value="Unassembled WGS sequence"/>
</dbReference>
<name>A0A1G7NDT9_9GAMM</name>
<evidence type="ECO:0000313" key="5">
    <source>
        <dbReference type="Proteomes" id="UP000887421"/>
    </source>
</evidence>
<keyword evidence="1" id="KW-0812">Transmembrane</keyword>
<reference evidence="2 4" key="1">
    <citation type="submission" date="2016-10" db="EMBL/GenBank/DDBJ databases">
        <authorList>
            <person name="de Groot N.N."/>
        </authorList>
    </citation>
    <scope>NUCLEOTIDE SEQUENCE [LARGE SCALE GENOMIC DNA]</scope>
    <source>
        <strain evidence="2 4">LMG 25475</strain>
    </source>
</reference>
<dbReference type="EMBL" id="CP076114">
    <property type="protein sequence ID" value="UUD64998.1"/>
    <property type="molecule type" value="Genomic_DNA"/>
</dbReference>
<dbReference type="PROSITE" id="PS51257">
    <property type="entry name" value="PROKAR_LIPOPROTEIN"/>
    <property type="match status" value="1"/>
</dbReference>
<proteinExistence type="predicted"/>
<keyword evidence="1" id="KW-1133">Transmembrane helix</keyword>
<keyword evidence="1" id="KW-0472">Membrane</keyword>
<keyword evidence="5" id="KW-1185">Reference proteome</keyword>
<dbReference type="Proteomes" id="UP000887421">
    <property type="component" value="Chromosome"/>
</dbReference>
<dbReference type="EMBL" id="FNBM01000004">
    <property type="protein sequence ID" value="SDF72228.1"/>
    <property type="molecule type" value="Genomic_DNA"/>
</dbReference>
<evidence type="ECO:0000313" key="2">
    <source>
        <dbReference type="EMBL" id="SDF72228.1"/>
    </source>
</evidence>
<sequence>MSKPALLFLLTAVISGCLLWAAPEQADWLTATAKAVLALSGISLAVALLIGKRVKFDPVLR</sequence>
<evidence type="ECO:0000313" key="3">
    <source>
        <dbReference type="EMBL" id="UUD64998.1"/>
    </source>
</evidence>
<feature type="transmembrane region" description="Helical" evidence="1">
    <location>
        <begin position="31"/>
        <end position="51"/>
    </location>
</feature>